<feature type="compositionally biased region" description="Pro residues" evidence="7">
    <location>
        <begin position="768"/>
        <end position="777"/>
    </location>
</feature>
<dbReference type="InterPro" id="IPR026894">
    <property type="entry name" value="DnaJ_X"/>
</dbReference>
<organism evidence="11 12">
    <name type="scientific">Edaphochlamys debaryana</name>
    <dbReference type="NCBI Taxonomy" id="47281"/>
    <lineage>
        <taxon>Eukaryota</taxon>
        <taxon>Viridiplantae</taxon>
        <taxon>Chlorophyta</taxon>
        <taxon>core chlorophytes</taxon>
        <taxon>Chlorophyceae</taxon>
        <taxon>CS clade</taxon>
        <taxon>Chlamydomonadales</taxon>
        <taxon>Chlamydomonadales incertae sedis</taxon>
        <taxon>Edaphochlamys</taxon>
    </lineage>
</organism>
<feature type="region of interest" description="Disordered" evidence="7">
    <location>
        <begin position="955"/>
        <end position="975"/>
    </location>
</feature>
<feature type="region of interest" description="Disordered" evidence="7">
    <location>
        <begin position="388"/>
        <end position="412"/>
    </location>
</feature>
<evidence type="ECO:0000313" key="11">
    <source>
        <dbReference type="EMBL" id="KAG2485127.1"/>
    </source>
</evidence>
<dbReference type="InterPro" id="IPR036869">
    <property type="entry name" value="J_dom_sf"/>
</dbReference>
<feature type="domain" description="J" evidence="10">
    <location>
        <begin position="160"/>
        <end position="225"/>
    </location>
</feature>
<dbReference type="InterPro" id="IPR000719">
    <property type="entry name" value="Prot_kinase_dom"/>
</dbReference>
<dbReference type="Pfam" id="PF00226">
    <property type="entry name" value="DnaJ"/>
    <property type="match status" value="1"/>
</dbReference>
<dbReference type="Gene3D" id="1.10.287.110">
    <property type="entry name" value="DnaJ domain"/>
    <property type="match status" value="1"/>
</dbReference>
<dbReference type="OrthoDB" id="10250354at2759"/>
<dbReference type="EMBL" id="JAEHOE010000135">
    <property type="protein sequence ID" value="KAG2485127.1"/>
    <property type="molecule type" value="Genomic_DNA"/>
</dbReference>
<dbReference type="CDD" id="cd06257">
    <property type="entry name" value="DnaJ"/>
    <property type="match status" value="1"/>
</dbReference>
<evidence type="ECO:0000256" key="7">
    <source>
        <dbReference type="SAM" id="MobiDB-lite"/>
    </source>
</evidence>
<dbReference type="PROSITE" id="PS00108">
    <property type="entry name" value="PROTEIN_KINASE_ST"/>
    <property type="match status" value="1"/>
</dbReference>
<dbReference type="PROSITE" id="PS00636">
    <property type="entry name" value="DNAJ_1"/>
    <property type="match status" value="1"/>
</dbReference>
<dbReference type="PROSITE" id="PS50076">
    <property type="entry name" value="DNAJ_2"/>
    <property type="match status" value="1"/>
</dbReference>
<dbReference type="InterPro" id="IPR011009">
    <property type="entry name" value="Kinase-like_dom_sf"/>
</dbReference>
<dbReference type="SUPFAM" id="SSF46565">
    <property type="entry name" value="Chaperone J-domain"/>
    <property type="match status" value="1"/>
</dbReference>
<feature type="binding site" evidence="6">
    <location>
        <position position="1021"/>
    </location>
    <ligand>
        <name>ATP</name>
        <dbReference type="ChEBI" id="CHEBI:30616"/>
    </ligand>
</feature>
<dbReference type="Gene3D" id="1.10.510.10">
    <property type="entry name" value="Transferase(Phosphotransferase) domain 1"/>
    <property type="match status" value="1"/>
</dbReference>
<keyword evidence="2" id="KW-0808">Transferase</keyword>
<accession>A0A836BQK6</accession>
<evidence type="ECO:0000256" key="6">
    <source>
        <dbReference type="PROSITE-ProRule" id="PRU10141"/>
    </source>
</evidence>
<evidence type="ECO:0000256" key="4">
    <source>
        <dbReference type="ARBA" id="ARBA00022777"/>
    </source>
</evidence>
<dbReference type="InterPro" id="IPR001623">
    <property type="entry name" value="DnaJ_domain"/>
</dbReference>
<dbReference type="SMART" id="SM00271">
    <property type="entry name" value="DnaJ"/>
    <property type="match status" value="1"/>
</dbReference>
<evidence type="ECO:0000259" key="9">
    <source>
        <dbReference type="PROSITE" id="PS50011"/>
    </source>
</evidence>
<dbReference type="InterPro" id="IPR052423">
    <property type="entry name" value="EMIR"/>
</dbReference>
<feature type="compositionally biased region" description="Gly residues" evidence="7">
    <location>
        <begin position="965"/>
        <end position="975"/>
    </location>
</feature>
<feature type="compositionally biased region" description="Low complexity" evidence="7">
    <location>
        <begin position="389"/>
        <end position="405"/>
    </location>
</feature>
<feature type="compositionally biased region" description="Low complexity" evidence="7">
    <location>
        <begin position="1295"/>
        <end position="1314"/>
    </location>
</feature>
<proteinExistence type="predicted"/>
<dbReference type="PANTHER" id="PTHR44094:SF8">
    <property type="entry name" value="DNAJ HEAT SHOCK N-TERMINAL DOMAIN-CONTAINING PROTEIN-RELATED"/>
    <property type="match status" value="1"/>
</dbReference>
<dbReference type="SUPFAM" id="SSF56112">
    <property type="entry name" value="Protein kinase-like (PK-like)"/>
    <property type="match status" value="1"/>
</dbReference>
<sequence length="1348" mass="139013">MDPTSSAGAPGPAQPPAPGGRQVGVNDVFDLKRPKNAMDGLKSGAGSVAKGVLGGVAGLVAAPIVGAQQGGLVGLAGGVVSGVVGAVVLPVTGVGIGLTQAVRGVANTPEAIKQSAQGKIWDEGRREWVEKDMIVVAEAPRQARGGGPGGPGRAQVVEVDYYAVLEVPRDATPDAIKRQYYVQARKHHPDKNPNNPEAHDKFQKLGEAYQVLGNAELRARYDAHGCSGLEANLMESTAFFAMLFGSDQFEGLVGELGIALAARHGSDLTAADVAREQALRVARLSAELKARLKRFVEGDEAGFEAAMREEAARLAKASFGETLLHTIGKVYDMQADIIAGGLLGGMAAKLREKGHNVKTQFKAVNAAVKVTAAQQRLEAMTKEVDRQSAEAAAARAAAEAQGGDAPPAPGPSIEQLMARQKLEEATLPLVLEAMWAANVLDIQATLKRVCKFVLTEEGVAKEELRARAAGLKLLGAVFLEAAAPEDGPPAGVAASPSFARRQFEEAMLRVVEKRSGAEAEGAEAEGKAEAELTQDLFRSYPSPLVLDRNVTITGPTATPLHELSLGFLRKCLLLLPGRRLALRWLYLRDATDGSNAGSGVTLVQPSSGPTEVAILDCAYEDGRCFSADRFSRVTPLIPRDTVNHPGAQRIEVLPGLPPGLASVPVGPAWARAGPAPPGPSACVDDISAPLQRRCWALVARFEDYASWALAYDEREEGPRRSAVVDRRVNTWYLCAGLVSCGDDIARIALCLAREIQAYVAERQSGRPPALPAPPAPRPAAILSAGGPSGGGGGGNGGLSHAATVAVTVAACMGGMLAILLLAAAGFVLRRRALQRRRRQQKGGDLEAEAGGGSSAPTGGGKEAPSKVSDAPPVPPLPDFLRGTCDTGPIPPSPSPRSATGLMLGTADTEVSVVSHMTPWHAACVSILSPEGGGAGEGEGAGGCGGGASTSTDGFTDDIGAAAARGSGGTGSGSGACAGTSGGGRVAVAGDDVVTLLPRVLGVGAFGRVYEGEFRGQRVAVKVFTHLGGAAGAATPLEQAQAAACLVQEVEVLGRVCHPNVVRLLAACVAPPRMGLVLELMDTSLAHVLRDRPPGQALLPMDQVLSIATDVASGLAYLHPTIVHRDVKPGNVLLAGVGGGNRLTAKLSDFGLSRLRSTHQPTDHPEAGTPPYTAPECFDVNNDVVTHAADMYSFGAVLWEMLSGREPWPGLPAVVVATRVQLYKETLPLGAVEAARGGGAAGAGALPKLTRLLQQCFDPEPLRRPAAAEAVKQLLLAREQMTASAWDAPPLPPLPAGAAAAGAQAEAETAVGAPPLAEPPPPPCEGGGGFGALCPIAPWPKPQQQAEER</sequence>
<gene>
    <name evidence="11" type="ORF">HYH03_016114</name>
</gene>
<evidence type="ECO:0000256" key="5">
    <source>
        <dbReference type="ARBA" id="ARBA00022840"/>
    </source>
</evidence>
<dbReference type="PROSITE" id="PS50011">
    <property type="entry name" value="PROTEIN_KINASE_DOM"/>
    <property type="match status" value="1"/>
</dbReference>
<evidence type="ECO:0000256" key="2">
    <source>
        <dbReference type="ARBA" id="ARBA00022679"/>
    </source>
</evidence>
<dbReference type="Pfam" id="PF14308">
    <property type="entry name" value="DnaJ-X"/>
    <property type="match status" value="1"/>
</dbReference>
<dbReference type="GO" id="GO:0005524">
    <property type="term" value="F:ATP binding"/>
    <property type="evidence" value="ECO:0007669"/>
    <property type="project" value="UniProtKB-UniRule"/>
</dbReference>
<keyword evidence="8" id="KW-0812">Transmembrane</keyword>
<dbReference type="InterPro" id="IPR001245">
    <property type="entry name" value="Ser-Thr/Tyr_kinase_cat_dom"/>
</dbReference>
<feature type="transmembrane region" description="Helical" evidence="8">
    <location>
        <begin position="804"/>
        <end position="828"/>
    </location>
</feature>
<dbReference type="Proteomes" id="UP000612055">
    <property type="component" value="Unassembled WGS sequence"/>
</dbReference>
<evidence type="ECO:0000256" key="8">
    <source>
        <dbReference type="SAM" id="Phobius"/>
    </source>
</evidence>
<dbReference type="PROSITE" id="PS00107">
    <property type="entry name" value="PROTEIN_KINASE_ATP"/>
    <property type="match status" value="1"/>
</dbReference>
<feature type="region of interest" description="Disordered" evidence="7">
    <location>
        <begin position="837"/>
        <end position="901"/>
    </location>
</feature>
<comment type="caution">
    <text evidence="11">The sequence shown here is derived from an EMBL/GenBank/DDBJ whole genome shotgun (WGS) entry which is preliminary data.</text>
</comment>
<keyword evidence="8" id="KW-0472">Membrane</keyword>
<dbReference type="InterPro" id="IPR017441">
    <property type="entry name" value="Protein_kinase_ATP_BS"/>
</dbReference>
<evidence type="ECO:0000259" key="10">
    <source>
        <dbReference type="PROSITE" id="PS50076"/>
    </source>
</evidence>
<keyword evidence="5 6" id="KW-0067">ATP-binding</keyword>
<keyword evidence="8" id="KW-1133">Transmembrane helix</keyword>
<feature type="region of interest" description="Disordered" evidence="7">
    <location>
        <begin position="1"/>
        <end position="25"/>
    </location>
</feature>
<feature type="region of interest" description="Disordered" evidence="7">
    <location>
        <begin position="1285"/>
        <end position="1348"/>
    </location>
</feature>
<evidence type="ECO:0000313" key="12">
    <source>
        <dbReference type="Proteomes" id="UP000612055"/>
    </source>
</evidence>
<keyword evidence="3 6" id="KW-0547">Nucleotide-binding</keyword>
<feature type="region of interest" description="Disordered" evidence="7">
    <location>
        <begin position="764"/>
        <end position="796"/>
    </location>
</feature>
<dbReference type="SMART" id="SM00220">
    <property type="entry name" value="S_TKc"/>
    <property type="match status" value="1"/>
</dbReference>
<feature type="compositionally biased region" description="Gly residues" evidence="7">
    <location>
        <begin position="786"/>
        <end position="796"/>
    </location>
</feature>
<keyword evidence="4" id="KW-0418">Kinase</keyword>
<keyword evidence="1" id="KW-0723">Serine/threonine-protein kinase</keyword>
<feature type="compositionally biased region" description="Gly residues" evidence="7">
    <location>
        <begin position="849"/>
        <end position="861"/>
    </location>
</feature>
<dbReference type="PANTHER" id="PTHR44094">
    <property type="entry name" value="DNAJ HEAT SHOCK N-TERMINAL DOMAIN-CONTAINING PROTEIN"/>
    <property type="match status" value="1"/>
</dbReference>
<dbReference type="InterPro" id="IPR018253">
    <property type="entry name" value="DnaJ_domain_CS"/>
</dbReference>
<evidence type="ECO:0000256" key="1">
    <source>
        <dbReference type="ARBA" id="ARBA00022527"/>
    </source>
</evidence>
<protein>
    <submittedName>
        <fullName evidence="11">Uncharacterized protein</fullName>
    </submittedName>
</protein>
<feature type="domain" description="Protein kinase" evidence="9">
    <location>
        <begin position="994"/>
        <end position="1275"/>
    </location>
</feature>
<evidence type="ECO:0000256" key="3">
    <source>
        <dbReference type="ARBA" id="ARBA00022741"/>
    </source>
</evidence>
<reference evidence="11" key="1">
    <citation type="journal article" date="2020" name="bioRxiv">
        <title>Comparative genomics of Chlamydomonas.</title>
        <authorList>
            <person name="Craig R.J."/>
            <person name="Hasan A.R."/>
            <person name="Ness R.W."/>
            <person name="Keightley P.D."/>
        </authorList>
    </citation>
    <scope>NUCLEOTIDE SEQUENCE</scope>
    <source>
        <strain evidence="11">CCAP 11/70</strain>
    </source>
</reference>
<dbReference type="Pfam" id="PF07714">
    <property type="entry name" value="PK_Tyr_Ser-Thr"/>
    <property type="match status" value="1"/>
</dbReference>
<keyword evidence="12" id="KW-1185">Reference proteome</keyword>
<dbReference type="Gene3D" id="3.30.200.20">
    <property type="entry name" value="Phosphorylase Kinase, domain 1"/>
    <property type="match status" value="1"/>
</dbReference>
<name>A0A836BQK6_9CHLO</name>
<dbReference type="PRINTS" id="PR00625">
    <property type="entry name" value="JDOMAIN"/>
</dbReference>
<dbReference type="InterPro" id="IPR008271">
    <property type="entry name" value="Ser/Thr_kinase_AS"/>
</dbReference>
<dbReference type="GO" id="GO:0004672">
    <property type="term" value="F:protein kinase activity"/>
    <property type="evidence" value="ECO:0007669"/>
    <property type="project" value="InterPro"/>
</dbReference>